<dbReference type="EMBL" id="PEJP01000018">
    <property type="protein sequence ID" value="RYO65347.1"/>
    <property type="molecule type" value="Genomic_DNA"/>
</dbReference>
<dbReference type="InterPro" id="IPR013087">
    <property type="entry name" value="Znf_C2H2_type"/>
</dbReference>
<feature type="domain" description="C2H2-type" evidence="2">
    <location>
        <begin position="826"/>
        <end position="849"/>
    </location>
</feature>
<protein>
    <recommendedName>
        <fullName evidence="2">C2H2-type domain-containing protein</fullName>
    </recommendedName>
</protein>
<dbReference type="Proteomes" id="UP000293823">
    <property type="component" value="Unassembled WGS sequence"/>
</dbReference>
<dbReference type="OrthoDB" id="3942336at2759"/>
<evidence type="ECO:0000256" key="1">
    <source>
        <dbReference type="SAM" id="MobiDB-lite"/>
    </source>
</evidence>
<gene>
    <name evidence="3" type="ORF">AA0113_g5331</name>
</gene>
<feature type="region of interest" description="Disordered" evidence="1">
    <location>
        <begin position="439"/>
        <end position="469"/>
    </location>
</feature>
<name>A0A4Q4S5S9_9PLEO</name>
<evidence type="ECO:0000313" key="3">
    <source>
        <dbReference type="EMBL" id="RYO65347.1"/>
    </source>
</evidence>
<dbReference type="SMART" id="SM00355">
    <property type="entry name" value="ZnF_C2H2"/>
    <property type="match status" value="3"/>
</dbReference>
<dbReference type="PROSITE" id="PS00028">
    <property type="entry name" value="ZINC_FINGER_C2H2_1"/>
    <property type="match status" value="1"/>
</dbReference>
<sequence length="899" mass="99882">MASFNSDDLQFSDPEVESPLRNPRLGNKSLEQIKLHADADRISSKRTVKQLTFQHGPTVSRVAQTLWIRRLETWREAVGQDVRKPFTGDDLIRFMDVIIPKMVVVEGKPGPNRNTIISATKLIMAYGHFKWSEQDGFRMTAHDTSRFRSFLDKATRDGRLTTGKWKKRTWIGYAVLSRLVRAYLTHGIEQGTSNWDVTMARCLSVVLVSSLGARCGDVGLAAGYKGKAYYMQWRHIELFLEGDVPLFSALRVRITLEFEKGNKETHNEETIRYLRPLNDTANSHMCPVALLLVHALRHSLVAGNTLGEVLNLAVKRSDRAVVWLFPNRPVLPKFVSAPFCHCDLDQPAMTTQISLTIAKMGFVAGMLDRAHGHALRLGAARDAAHLPASVVDGSGLATENVRQSLGHKHATLQSGTTDRYVGGASSEMWNLRAQMPYEPKGRESRFASSSSNHTGPEARGRTTQMLADPSPLPLLRASRQPLAKRDSNVWSAPTMASSSGSDDIDPALIDPALMDEAQVDAAALAVSETAVQALQTRLLLTHGSEEALTADAVVVIDNDDTNLQLHRFGAAEADAAASTAASDNTSEDANIFFDELDHREAMDTVSMSSPEAFIEGYAKYNIVTNCVYGRECAKAPSGKPSDEVIAQFCVVGGSRDAPEPMLYRCKKTPGCPVASPSKSACKDHEEYCSDTKVQQFAEGADKLESDFKCTYNGCDFVPSPFSKRPRYVLMDHVRSVHKFDPKACPHGCAPETLYYTDAKYKYHLAHAHSDRWPAWCTYPGCNHPRPFATHSSLTHHLKRTHLLSDEDMLLYMPPLPATRQYVEQTCWMNGCDRIFNSKNVHIKHLRKAHKCSLEEAHQLMEENAEFEMITPTVAVRSKRPVTTKDLQKVKKARTSSTST</sequence>
<reference evidence="4" key="1">
    <citation type="journal article" date="2019" name="bioRxiv">
        <title>Genomics, evolutionary history and diagnostics of the Alternaria alternata species group including apple and Asian pear pathotypes.</title>
        <authorList>
            <person name="Armitage A.D."/>
            <person name="Cockerton H.M."/>
            <person name="Sreenivasaprasad S."/>
            <person name="Woodhall J.W."/>
            <person name="Lane C.R."/>
            <person name="Harrison R.J."/>
            <person name="Clarkson J.P."/>
        </authorList>
    </citation>
    <scope>NUCLEOTIDE SEQUENCE [LARGE SCALE GENOMIC DNA]</scope>
    <source>
        <strain evidence="4">RGR 97.0016</strain>
    </source>
</reference>
<comment type="caution">
    <text evidence="3">The sequence shown here is derived from an EMBL/GenBank/DDBJ whole genome shotgun (WGS) entry which is preliminary data.</text>
</comment>
<feature type="region of interest" description="Disordered" evidence="1">
    <location>
        <begin position="880"/>
        <end position="899"/>
    </location>
</feature>
<organism evidence="3 4">
    <name type="scientific">Alternaria arborescens</name>
    <dbReference type="NCBI Taxonomy" id="156630"/>
    <lineage>
        <taxon>Eukaryota</taxon>
        <taxon>Fungi</taxon>
        <taxon>Dikarya</taxon>
        <taxon>Ascomycota</taxon>
        <taxon>Pezizomycotina</taxon>
        <taxon>Dothideomycetes</taxon>
        <taxon>Pleosporomycetidae</taxon>
        <taxon>Pleosporales</taxon>
        <taxon>Pleosporineae</taxon>
        <taxon>Pleosporaceae</taxon>
        <taxon>Alternaria</taxon>
        <taxon>Alternaria sect. Alternaria</taxon>
    </lineage>
</organism>
<feature type="region of interest" description="Disordered" evidence="1">
    <location>
        <begin position="483"/>
        <end position="503"/>
    </location>
</feature>
<evidence type="ECO:0000259" key="2">
    <source>
        <dbReference type="PROSITE" id="PS00028"/>
    </source>
</evidence>
<evidence type="ECO:0000313" key="4">
    <source>
        <dbReference type="Proteomes" id="UP000293823"/>
    </source>
</evidence>
<feature type="compositionally biased region" description="Polar residues" evidence="1">
    <location>
        <begin position="488"/>
        <end position="501"/>
    </location>
</feature>
<keyword evidence="4" id="KW-1185">Reference proteome</keyword>
<accession>A0A4Q4S5S9</accession>
<dbReference type="AlphaFoldDB" id="A0A4Q4S5S9"/>
<feature type="region of interest" description="Disordered" evidence="1">
    <location>
        <begin position="1"/>
        <end position="24"/>
    </location>
</feature>
<proteinExistence type="predicted"/>